<dbReference type="PATRIC" id="fig|1163407.3.peg.97"/>
<dbReference type="CDD" id="cd16282">
    <property type="entry name" value="metallo-hydrolase-like_MBL-fold"/>
    <property type="match status" value="1"/>
</dbReference>
<name>I4W7D3_9GAMM</name>
<feature type="signal peptide" evidence="2">
    <location>
        <begin position="1"/>
        <end position="32"/>
    </location>
</feature>
<dbReference type="SUPFAM" id="SSF56281">
    <property type="entry name" value="Metallo-hydrolase/oxidoreductase"/>
    <property type="match status" value="1"/>
</dbReference>
<dbReference type="EMBL" id="AJXT01000003">
    <property type="protein sequence ID" value="EIL95374.1"/>
    <property type="molecule type" value="Genomic_DNA"/>
</dbReference>
<dbReference type="SMART" id="SM00849">
    <property type="entry name" value="Lactamase_B"/>
    <property type="match status" value="1"/>
</dbReference>
<dbReference type="Gene3D" id="3.60.15.10">
    <property type="entry name" value="Ribonuclease Z/Hydroxyacylglutathione hydrolase-like"/>
    <property type="match status" value="1"/>
</dbReference>
<dbReference type="InterPro" id="IPR036866">
    <property type="entry name" value="RibonucZ/Hydroxyglut_hydro"/>
</dbReference>
<protein>
    <submittedName>
        <fullName evidence="4">Beta-lactamase-like protein</fullName>
    </submittedName>
</protein>
<keyword evidence="2" id="KW-0732">Signal</keyword>
<evidence type="ECO:0000313" key="5">
    <source>
        <dbReference type="Proteomes" id="UP000003226"/>
    </source>
</evidence>
<evidence type="ECO:0000259" key="3">
    <source>
        <dbReference type="SMART" id="SM00849"/>
    </source>
</evidence>
<proteinExistence type="inferred from homology"/>
<gene>
    <name evidence="4" type="ORF">UU7_00505</name>
</gene>
<dbReference type="PANTHER" id="PTHR42951:SF4">
    <property type="entry name" value="ACYL-COENZYME A THIOESTERASE MBLAC2"/>
    <property type="match status" value="1"/>
</dbReference>
<dbReference type="AlphaFoldDB" id="I4W7D3"/>
<dbReference type="InterPro" id="IPR050855">
    <property type="entry name" value="NDM-1-like"/>
</dbReference>
<feature type="domain" description="Metallo-beta-lactamase" evidence="3">
    <location>
        <begin position="64"/>
        <end position="247"/>
    </location>
</feature>
<evidence type="ECO:0000256" key="1">
    <source>
        <dbReference type="ARBA" id="ARBA00005250"/>
    </source>
</evidence>
<dbReference type="InterPro" id="IPR001279">
    <property type="entry name" value="Metallo-B-lactamas"/>
</dbReference>
<reference evidence="4 5" key="1">
    <citation type="journal article" date="2012" name="J. Bacteriol.">
        <title>Genome sequences for six rhodanobacter strains, isolated from soils and the terrestrial subsurface, with variable denitrification capabilities.</title>
        <authorList>
            <person name="Kostka J.E."/>
            <person name="Green S.J."/>
            <person name="Rishishwar L."/>
            <person name="Prakash O."/>
            <person name="Katz L.S."/>
            <person name="Marino-Ramirez L."/>
            <person name="Jordan I.K."/>
            <person name="Munk C."/>
            <person name="Ivanova N."/>
            <person name="Mikhailova N."/>
            <person name="Watson D.B."/>
            <person name="Brown S.D."/>
            <person name="Palumbo A.V."/>
            <person name="Brooks S.C."/>
        </authorList>
    </citation>
    <scope>NUCLEOTIDE SEQUENCE [LARGE SCALE GENOMIC DNA]</scope>
    <source>
        <strain evidence="4 5">B39</strain>
    </source>
</reference>
<organism evidence="4 5">
    <name type="scientific">Rhodanobacter spathiphylli B39</name>
    <dbReference type="NCBI Taxonomy" id="1163407"/>
    <lineage>
        <taxon>Bacteria</taxon>
        <taxon>Pseudomonadati</taxon>
        <taxon>Pseudomonadota</taxon>
        <taxon>Gammaproteobacteria</taxon>
        <taxon>Lysobacterales</taxon>
        <taxon>Rhodanobacteraceae</taxon>
        <taxon>Rhodanobacter</taxon>
    </lineage>
</organism>
<accession>I4W7D3</accession>
<dbReference type="eggNOG" id="COG0491">
    <property type="taxonomic scope" value="Bacteria"/>
</dbReference>
<dbReference type="STRING" id="1163407.UU7_00505"/>
<comment type="similarity">
    <text evidence="1">Belongs to the metallo-beta-lactamase superfamily. Class-B beta-lactamase family.</text>
</comment>
<comment type="caution">
    <text evidence="4">The sequence shown here is derived from an EMBL/GenBank/DDBJ whole genome shotgun (WGS) entry which is preliminary data.</text>
</comment>
<evidence type="ECO:0000256" key="2">
    <source>
        <dbReference type="SAM" id="SignalP"/>
    </source>
</evidence>
<dbReference type="GO" id="GO:0017001">
    <property type="term" value="P:antibiotic catabolic process"/>
    <property type="evidence" value="ECO:0007669"/>
    <property type="project" value="UniProtKB-ARBA"/>
</dbReference>
<evidence type="ECO:0000313" key="4">
    <source>
        <dbReference type="EMBL" id="EIL95374.1"/>
    </source>
</evidence>
<dbReference type="Pfam" id="PF00753">
    <property type="entry name" value="Lactamase_B"/>
    <property type="match status" value="1"/>
</dbReference>
<keyword evidence="5" id="KW-1185">Reference proteome</keyword>
<dbReference type="PANTHER" id="PTHR42951">
    <property type="entry name" value="METALLO-BETA-LACTAMASE DOMAIN-CONTAINING"/>
    <property type="match status" value="1"/>
</dbReference>
<dbReference type="Proteomes" id="UP000003226">
    <property type="component" value="Unassembled WGS sequence"/>
</dbReference>
<dbReference type="RefSeq" id="WP_007804326.1">
    <property type="nucleotide sequence ID" value="NZ_AJXT01000003.1"/>
</dbReference>
<feature type="chain" id="PRO_5003696925" evidence="2">
    <location>
        <begin position="33"/>
        <end position="315"/>
    </location>
</feature>
<sequence>MHSTLTGSKRCIAATVALLIALISSARSPAQATGPFEVINHAAAQSNVPMHHLRGNMYALEGSGGNITVLSGPDGKFLVDAGIALSRTRIRKDLADIGKQSVKYVVNTHWHWDHADGNGWLRDGGAAVIATPQTLKHLSESTRVDAWNHTFAPVPSNGRPTILITTEKTFDMDNEKIHVMPIQPSHTDGDIVVYFEKNNVIATGDVFWNGVYPFIDDQQGGGIDGTIAVDSRLIGMSDDQTVIVPGHGPVATRADLIAFRDMLKSTREKIVALKSKGLSVDEIIAAKPTAAYDARWGGSIINPATFVRVVYDGLK</sequence>